<dbReference type="AlphaFoldDB" id="A0A7X1KK03"/>
<protein>
    <submittedName>
        <fullName evidence="3">Porin</fullName>
    </submittedName>
</protein>
<keyword evidence="2" id="KW-0732">Signal</keyword>
<accession>A0A7X1KK03</accession>
<evidence type="ECO:0000256" key="2">
    <source>
        <dbReference type="SAM" id="SignalP"/>
    </source>
</evidence>
<feature type="coiled-coil region" evidence="1">
    <location>
        <begin position="22"/>
        <end position="56"/>
    </location>
</feature>
<feature type="signal peptide" evidence="2">
    <location>
        <begin position="1"/>
        <end position="24"/>
    </location>
</feature>
<organism evidence="3 4">
    <name type="scientific">Novosphingobium flavum</name>
    <dbReference type="NCBI Taxonomy" id="1778672"/>
    <lineage>
        <taxon>Bacteria</taxon>
        <taxon>Pseudomonadati</taxon>
        <taxon>Pseudomonadota</taxon>
        <taxon>Alphaproteobacteria</taxon>
        <taxon>Sphingomonadales</taxon>
        <taxon>Sphingomonadaceae</taxon>
        <taxon>Novosphingobium</taxon>
    </lineage>
</organism>
<dbReference type="EMBL" id="JACLAW010000001">
    <property type="protein sequence ID" value="MBC2664017.1"/>
    <property type="molecule type" value="Genomic_DNA"/>
</dbReference>
<reference evidence="3 4" key="1">
    <citation type="submission" date="2020-08" db="EMBL/GenBank/DDBJ databases">
        <title>The genome sequence of type strain Novosphingobium flavum NBRC 111647.</title>
        <authorList>
            <person name="Liu Y."/>
        </authorList>
    </citation>
    <scope>NUCLEOTIDE SEQUENCE [LARGE SCALE GENOMIC DNA]</scope>
    <source>
        <strain evidence="3 4">NBRC 111647</strain>
    </source>
</reference>
<comment type="caution">
    <text evidence="3">The sequence shown here is derived from an EMBL/GenBank/DDBJ whole genome shotgun (WGS) entry which is preliminary data.</text>
</comment>
<feature type="chain" id="PRO_5032551054" evidence="2">
    <location>
        <begin position="25"/>
        <end position="446"/>
    </location>
</feature>
<dbReference type="Proteomes" id="UP000566813">
    <property type="component" value="Unassembled WGS sequence"/>
</dbReference>
<evidence type="ECO:0000256" key="1">
    <source>
        <dbReference type="SAM" id="Coils"/>
    </source>
</evidence>
<evidence type="ECO:0000313" key="4">
    <source>
        <dbReference type="Proteomes" id="UP000566813"/>
    </source>
</evidence>
<dbReference type="SUPFAM" id="SSF56935">
    <property type="entry name" value="Porins"/>
    <property type="match status" value="1"/>
</dbReference>
<gene>
    <name evidence="3" type="ORF">H7F51_00645</name>
</gene>
<sequence>MSRTALLVVLAGATALVAPHQARAATANEIALEARLERLEAEMAALQGELASARAEGTARLAALESKPPAEGLRDGNTTIRIGGYLKLLATQSAFSEGEVANNALGRDFYLPQQIPVGTGPSSRVQDFTAKQTRLWLNFASDVAGHAVRGYLETDFQAAAGTQGTQRTTNAYNLALRRAFLQIDRWTFGEDWTTFQYTGALPESTDYIGATEGTVFVRQPLIRYSAPLSKAVTLHLALENPESGTISAGTGTMVENGKDHMPDLAARLVWSEGRAELSLGLLARQVRTESAAGISATAGGYGASLGGRLFLNGKKSADLRFMATYGRNIGRYVGLNFAPDAVYVAASNRLEHVDVLAALAALRVPLAARLRLNLIGSYQSVAYADGLAPAAISGMNKRAFSGAVNLFYSPVNNIDLGLEYRHGEREVVSGASGALDRIEFAAKYNF</sequence>
<dbReference type="Pfam" id="PF19577">
    <property type="entry name" value="DcaP"/>
    <property type="match status" value="1"/>
</dbReference>
<name>A0A7X1KK03_9SPHN</name>
<proteinExistence type="predicted"/>
<dbReference type="RefSeq" id="WP_185662275.1">
    <property type="nucleotide sequence ID" value="NZ_JACLAW010000001.1"/>
</dbReference>
<keyword evidence="1" id="KW-0175">Coiled coil</keyword>
<keyword evidence="4" id="KW-1185">Reference proteome</keyword>
<evidence type="ECO:0000313" key="3">
    <source>
        <dbReference type="EMBL" id="MBC2664017.1"/>
    </source>
</evidence>
<dbReference type="InterPro" id="IPR045748">
    <property type="entry name" value="DcaP"/>
</dbReference>